<dbReference type="PANTHER" id="PTHR33993">
    <property type="entry name" value="GLYOXALASE-RELATED"/>
    <property type="match status" value="1"/>
</dbReference>
<dbReference type="PANTHER" id="PTHR33993:SF2">
    <property type="entry name" value="VOC DOMAIN-CONTAINING PROTEIN"/>
    <property type="match status" value="1"/>
</dbReference>
<dbReference type="Pfam" id="PF00903">
    <property type="entry name" value="Glyoxalase"/>
    <property type="match status" value="1"/>
</dbReference>
<comment type="caution">
    <text evidence="2">The sequence shown here is derived from an EMBL/GenBank/DDBJ whole genome shotgun (WGS) entry which is preliminary data.</text>
</comment>
<reference evidence="2 3" key="1">
    <citation type="submission" date="2018-10" db="EMBL/GenBank/DDBJ databases">
        <title>Histidinibacterium lentulum gen. nov., sp. nov., a marine bacterium from the culture broth of Picochlorum sp. 122.</title>
        <authorList>
            <person name="Wang G."/>
        </authorList>
    </citation>
    <scope>NUCLEOTIDE SEQUENCE [LARGE SCALE GENOMIC DNA]</scope>
    <source>
        <strain evidence="2 3">B17</strain>
    </source>
</reference>
<dbReference type="InterPro" id="IPR029068">
    <property type="entry name" value="Glyas_Bleomycin-R_OHBP_Dase"/>
</dbReference>
<dbReference type="Gene3D" id="3.10.180.10">
    <property type="entry name" value="2,3-Dihydroxybiphenyl 1,2-Dioxygenase, domain 1"/>
    <property type="match status" value="1"/>
</dbReference>
<dbReference type="CDD" id="cd07247">
    <property type="entry name" value="SgaA_N_like"/>
    <property type="match status" value="1"/>
</dbReference>
<dbReference type="EMBL" id="RDRB01000005">
    <property type="protein sequence ID" value="ROU01294.1"/>
    <property type="molecule type" value="Genomic_DNA"/>
</dbReference>
<evidence type="ECO:0000259" key="1">
    <source>
        <dbReference type="PROSITE" id="PS51819"/>
    </source>
</evidence>
<dbReference type="PROSITE" id="PS51819">
    <property type="entry name" value="VOC"/>
    <property type="match status" value="1"/>
</dbReference>
<feature type="domain" description="VOC" evidence="1">
    <location>
        <begin position="7"/>
        <end position="124"/>
    </location>
</feature>
<name>A0A3N2R1F3_9RHOB</name>
<keyword evidence="3" id="KW-1185">Reference proteome</keyword>
<gene>
    <name evidence="2" type="ORF">EAT49_11000</name>
</gene>
<accession>A0A3N2R1F3</accession>
<proteinExistence type="predicted"/>
<dbReference type="OrthoDB" id="9793039at2"/>
<dbReference type="InterPro" id="IPR052164">
    <property type="entry name" value="Anthracycline_SecMetBiosynth"/>
</dbReference>
<dbReference type="Proteomes" id="UP000268016">
    <property type="component" value="Unassembled WGS sequence"/>
</dbReference>
<dbReference type="AlphaFoldDB" id="A0A3N2R1F3"/>
<organism evidence="2 3">
    <name type="scientific">Histidinibacterium lentulum</name>
    <dbReference type="NCBI Taxonomy" id="2480588"/>
    <lineage>
        <taxon>Bacteria</taxon>
        <taxon>Pseudomonadati</taxon>
        <taxon>Pseudomonadota</taxon>
        <taxon>Alphaproteobacteria</taxon>
        <taxon>Rhodobacterales</taxon>
        <taxon>Paracoccaceae</taxon>
        <taxon>Histidinibacterium</taxon>
    </lineage>
</organism>
<dbReference type="SUPFAM" id="SSF54593">
    <property type="entry name" value="Glyoxalase/Bleomycin resistance protein/Dihydroxybiphenyl dioxygenase"/>
    <property type="match status" value="1"/>
</dbReference>
<dbReference type="InterPro" id="IPR037523">
    <property type="entry name" value="VOC_core"/>
</dbReference>
<dbReference type="InterPro" id="IPR004360">
    <property type="entry name" value="Glyas_Fos-R_dOase_dom"/>
</dbReference>
<sequence>MPGAVPIVCWTEIPVTDLERACAFYSAVFGWTMTIRDEPPNPMALFNDDMGTAGGHLYPGKPAGPAGSVGPTIHLFVPDSVEAAAERVAAHGGLVTGPVIPLPPHGRFQYASDPDGNSIGLFEALGPAA</sequence>
<protein>
    <submittedName>
        <fullName evidence="2">VOC family protein</fullName>
    </submittedName>
</protein>
<evidence type="ECO:0000313" key="3">
    <source>
        <dbReference type="Proteomes" id="UP000268016"/>
    </source>
</evidence>
<evidence type="ECO:0000313" key="2">
    <source>
        <dbReference type="EMBL" id="ROU01294.1"/>
    </source>
</evidence>